<dbReference type="SMART" id="SM00320">
    <property type="entry name" value="WD40"/>
    <property type="match status" value="3"/>
</dbReference>
<dbReference type="PANTHER" id="PTHR13720">
    <property type="entry name" value="WD-40 REPEAT PROTEIN"/>
    <property type="match status" value="1"/>
</dbReference>
<sequence length="370" mass="40484">MDKLVTVGMKHIKFWQHSGGGLTFKRGIFGNLGKQETMMSACYGRAEDLVFSGGASGDVYVWRDTTLIKTAKAHDGPVFAMCSLDKGFVTGGKDGVVELWDDMFDRCLKTYAIKRAALSPASRGKLLQFEKLGWASWTSVLGPSVEAIWRPLSLVNAASLTREGTLLATGDDLGFLKLFSFPSQVSRFRPASGPLPARFRSASGPPHAASCRLSLRASSPGSGGYDSDVAREKLVDYVTKMYSASIRNMSGTRPHLQLREPPVEERPPVSRAAPLPDKLLKNNVTKKKKAVEELVLDHVFGYRGFDCRNNLHYLNDGADIVFHTAAAVVIQNLSAGTQSFYLEHTDDILCLTVNQHPKYQNVIATGQIGE</sequence>
<evidence type="ECO:0000259" key="3">
    <source>
        <dbReference type="Pfam" id="PF23409"/>
    </source>
</evidence>
<dbReference type="SUPFAM" id="SSF50978">
    <property type="entry name" value="WD40 repeat-like"/>
    <property type="match status" value="1"/>
</dbReference>
<reference evidence="4 5" key="1">
    <citation type="submission" date="2019-03" db="EMBL/GenBank/DDBJ databases">
        <title>First draft genome of Liparis tanakae, snailfish: a comprehensive survey of snailfish specific genes.</title>
        <authorList>
            <person name="Kim W."/>
            <person name="Song I."/>
            <person name="Jeong J.-H."/>
            <person name="Kim D."/>
            <person name="Kim S."/>
            <person name="Ryu S."/>
            <person name="Song J.Y."/>
            <person name="Lee S.K."/>
        </authorList>
    </citation>
    <scope>NUCLEOTIDE SEQUENCE [LARGE SCALE GENOMIC DNA]</scope>
    <source>
        <tissue evidence="4">Muscle</tissue>
    </source>
</reference>
<dbReference type="AlphaFoldDB" id="A0A4Z2EPA3"/>
<keyword evidence="5" id="KW-1185">Reference proteome</keyword>
<dbReference type="Pfam" id="PF03451">
    <property type="entry name" value="HELP"/>
    <property type="match status" value="1"/>
</dbReference>
<dbReference type="InterPro" id="IPR015943">
    <property type="entry name" value="WD40/YVTN_repeat-like_dom_sf"/>
</dbReference>
<dbReference type="GO" id="GO:0008017">
    <property type="term" value="F:microtubule binding"/>
    <property type="evidence" value="ECO:0007669"/>
    <property type="project" value="TreeGrafter"/>
</dbReference>
<keyword evidence="1" id="KW-0853">WD repeat</keyword>
<comment type="caution">
    <text evidence="4">The sequence shown here is derived from an EMBL/GenBank/DDBJ whole genome shotgun (WGS) entry which is preliminary data.</text>
</comment>
<feature type="domain" description="EML-like first beta-propeller" evidence="3">
    <location>
        <begin position="2"/>
        <end position="114"/>
    </location>
</feature>
<dbReference type="InterPro" id="IPR036322">
    <property type="entry name" value="WD40_repeat_dom_sf"/>
</dbReference>
<dbReference type="InterPro" id="IPR055439">
    <property type="entry name" value="Beta-prop_EML_1st"/>
</dbReference>
<evidence type="ECO:0000256" key="2">
    <source>
        <dbReference type="ARBA" id="ARBA00022737"/>
    </source>
</evidence>
<dbReference type="InterPro" id="IPR001680">
    <property type="entry name" value="WD40_rpt"/>
</dbReference>
<evidence type="ECO:0000313" key="5">
    <source>
        <dbReference type="Proteomes" id="UP000314294"/>
    </source>
</evidence>
<accession>A0A4Z2EPA3</accession>
<name>A0A4Z2EPA3_9TELE</name>
<dbReference type="Proteomes" id="UP000314294">
    <property type="component" value="Unassembled WGS sequence"/>
</dbReference>
<organism evidence="4 5">
    <name type="scientific">Liparis tanakae</name>
    <name type="common">Tanaka's snailfish</name>
    <dbReference type="NCBI Taxonomy" id="230148"/>
    <lineage>
        <taxon>Eukaryota</taxon>
        <taxon>Metazoa</taxon>
        <taxon>Chordata</taxon>
        <taxon>Craniata</taxon>
        <taxon>Vertebrata</taxon>
        <taxon>Euteleostomi</taxon>
        <taxon>Actinopterygii</taxon>
        <taxon>Neopterygii</taxon>
        <taxon>Teleostei</taxon>
        <taxon>Neoteleostei</taxon>
        <taxon>Acanthomorphata</taxon>
        <taxon>Eupercaria</taxon>
        <taxon>Perciformes</taxon>
        <taxon>Cottioidei</taxon>
        <taxon>Cottales</taxon>
        <taxon>Liparidae</taxon>
        <taxon>Liparis</taxon>
    </lineage>
</organism>
<evidence type="ECO:0000313" key="4">
    <source>
        <dbReference type="EMBL" id="TNN30605.1"/>
    </source>
</evidence>
<proteinExistence type="predicted"/>
<dbReference type="InterPro" id="IPR050630">
    <property type="entry name" value="WD_repeat_EMAP"/>
</dbReference>
<keyword evidence="2" id="KW-0677">Repeat</keyword>
<gene>
    <name evidence="4" type="primary">EML6_1</name>
    <name evidence="4" type="ORF">EYF80_059244</name>
</gene>
<dbReference type="GO" id="GO:0005874">
    <property type="term" value="C:microtubule"/>
    <property type="evidence" value="ECO:0007669"/>
    <property type="project" value="UniProtKB-KW"/>
</dbReference>
<dbReference type="Pfam" id="PF23409">
    <property type="entry name" value="Beta-prop_EML"/>
    <property type="match status" value="1"/>
</dbReference>
<dbReference type="PANTHER" id="PTHR13720:SF52">
    <property type="entry name" value="ECHINODERM MICROTUBULE-ASSOCIATED PROTEIN-LIKE 6"/>
    <property type="match status" value="1"/>
</dbReference>
<dbReference type="EMBL" id="SRLO01004308">
    <property type="protein sequence ID" value="TNN30605.1"/>
    <property type="molecule type" value="Genomic_DNA"/>
</dbReference>
<protein>
    <submittedName>
        <fullName evidence="4">Echinoderm microtubule-associated protein-like 6</fullName>
    </submittedName>
</protein>
<evidence type="ECO:0000256" key="1">
    <source>
        <dbReference type="ARBA" id="ARBA00022574"/>
    </source>
</evidence>
<dbReference type="InterPro" id="IPR005108">
    <property type="entry name" value="HELP"/>
</dbReference>
<dbReference type="Gene3D" id="2.130.10.10">
    <property type="entry name" value="YVTN repeat-like/Quinoprotein amine dehydrogenase"/>
    <property type="match status" value="2"/>
</dbReference>
<dbReference type="OrthoDB" id="8842494at2759"/>